<evidence type="ECO:0000256" key="11">
    <source>
        <dbReference type="SAM" id="Phobius"/>
    </source>
</evidence>
<accession>A0AAD4XVF1</accession>
<keyword evidence="7 11" id="KW-1133">Transmembrane helix</keyword>
<comment type="subcellular location">
    <subcellularLocation>
        <location evidence="2">Membrane</location>
        <topology evidence="2">Single-pass membrane protein</topology>
    </subcellularLocation>
</comment>
<comment type="caution">
    <text evidence="12">The sequence shown here is derived from an EMBL/GenBank/DDBJ whole genome shotgun (WGS) entry which is preliminary data.</text>
</comment>
<dbReference type="GO" id="GO:0016705">
    <property type="term" value="F:oxidoreductase activity, acting on paired donors, with incorporation or reduction of molecular oxygen"/>
    <property type="evidence" value="ECO:0007669"/>
    <property type="project" value="InterPro"/>
</dbReference>
<dbReference type="GO" id="GO:0033075">
    <property type="term" value="P:isoquinoline alkaloid biosynthetic process"/>
    <property type="evidence" value="ECO:0007669"/>
    <property type="project" value="UniProtKB-ARBA"/>
</dbReference>
<evidence type="ECO:0000256" key="3">
    <source>
        <dbReference type="ARBA" id="ARBA00004913"/>
    </source>
</evidence>
<sequence length="171" mass="19495">MAIIDQHYLQPFGSIAGLLALLSFLYCILVLIIRPWNRRRLSPASAPEVEGAWPIVGHLPQLIGSTPLFKILADMSDKYGPIFIVRFGMYPTLVVSSWEVSKECFTTNDKLFASRPPSTAGKYLTKAMFGFSTNLSYWQEIRKIATIHLLSLRRLKLLKNNRYLQIDNCMK</sequence>
<evidence type="ECO:0000256" key="5">
    <source>
        <dbReference type="ARBA" id="ARBA00022692"/>
    </source>
</evidence>
<dbReference type="EMBL" id="JAJJMB010001069">
    <property type="protein sequence ID" value="KAI3959397.1"/>
    <property type="molecule type" value="Genomic_DNA"/>
</dbReference>
<keyword evidence="5 11" id="KW-0812">Transmembrane</keyword>
<dbReference type="InterPro" id="IPR050651">
    <property type="entry name" value="Plant_Cytochrome_P450_Monoox"/>
</dbReference>
<evidence type="ECO:0000313" key="12">
    <source>
        <dbReference type="EMBL" id="KAI3959397.1"/>
    </source>
</evidence>
<gene>
    <name evidence="12" type="ORF">MKW98_018987</name>
</gene>
<organism evidence="12 13">
    <name type="scientific">Papaver atlanticum</name>
    <dbReference type="NCBI Taxonomy" id="357466"/>
    <lineage>
        <taxon>Eukaryota</taxon>
        <taxon>Viridiplantae</taxon>
        <taxon>Streptophyta</taxon>
        <taxon>Embryophyta</taxon>
        <taxon>Tracheophyta</taxon>
        <taxon>Spermatophyta</taxon>
        <taxon>Magnoliopsida</taxon>
        <taxon>Ranunculales</taxon>
        <taxon>Papaveraceae</taxon>
        <taxon>Papaveroideae</taxon>
        <taxon>Papaver</taxon>
    </lineage>
</organism>
<dbReference type="SUPFAM" id="SSF48264">
    <property type="entry name" value="Cytochrome P450"/>
    <property type="match status" value="1"/>
</dbReference>
<keyword evidence="4" id="KW-0349">Heme</keyword>
<dbReference type="InterPro" id="IPR002401">
    <property type="entry name" value="Cyt_P450_E_grp-I"/>
</dbReference>
<evidence type="ECO:0000256" key="10">
    <source>
        <dbReference type="ARBA" id="ARBA00023136"/>
    </source>
</evidence>
<keyword evidence="13" id="KW-1185">Reference proteome</keyword>
<keyword evidence="9" id="KW-0408">Iron</keyword>
<dbReference type="PRINTS" id="PR00463">
    <property type="entry name" value="EP450I"/>
</dbReference>
<evidence type="ECO:0000256" key="9">
    <source>
        <dbReference type="ARBA" id="ARBA00023004"/>
    </source>
</evidence>
<keyword evidence="8" id="KW-0560">Oxidoreductase</keyword>
<dbReference type="AlphaFoldDB" id="A0AAD4XVF1"/>
<dbReference type="Proteomes" id="UP001202328">
    <property type="component" value="Unassembled WGS sequence"/>
</dbReference>
<dbReference type="Gene3D" id="1.10.630.10">
    <property type="entry name" value="Cytochrome P450"/>
    <property type="match status" value="1"/>
</dbReference>
<evidence type="ECO:0000256" key="4">
    <source>
        <dbReference type="ARBA" id="ARBA00022617"/>
    </source>
</evidence>
<evidence type="ECO:0000256" key="1">
    <source>
        <dbReference type="ARBA" id="ARBA00001971"/>
    </source>
</evidence>
<dbReference type="InterPro" id="IPR001128">
    <property type="entry name" value="Cyt_P450"/>
</dbReference>
<comment type="pathway">
    <text evidence="3">Alkaloid biosynthesis.</text>
</comment>
<evidence type="ECO:0008006" key="14">
    <source>
        <dbReference type="Google" id="ProtNLM"/>
    </source>
</evidence>
<evidence type="ECO:0000313" key="13">
    <source>
        <dbReference type="Proteomes" id="UP001202328"/>
    </source>
</evidence>
<protein>
    <recommendedName>
        <fullName evidence="14">Cytochrome P450</fullName>
    </recommendedName>
</protein>
<reference evidence="12" key="1">
    <citation type="submission" date="2022-04" db="EMBL/GenBank/DDBJ databases">
        <title>A functionally conserved STORR gene fusion in Papaver species that diverged 16.8 million years ago.</title>
        <authorList>
            <person name="Catania T."/>
        </authorList>
    </citation>
    <scope>NUCLEOTIDE SEQUENCE</scope>
    <source>
        <strain evidence="12">S-188037</strain>
    </source>
</reference>
<dbReference type="Pfam" id="PF00067">
    <property type="entry name" value="p450"/>
    <property type="match status" value="1"/>
</dbReference>
<dbReference type="GO" id="GO:0020037">
    <property type="term" value="F:heme binding"/>
    <property type="evidence" value="ECO:0007669"/>
    <property type="project" value="InterPro"/>
</dbReference>
<evidence type="ECO:0000256" key="7">
    <source>
        <dbReference type="ARBA" id="ARBA00022989"/>
    </source>
</evidence>
<evidence type="ECO:0000256" key="8">
    <source>
        <dbReference type="ARBA" id="ARBA00023002"/>
    </source>
</evidence>
<dbReference type="GO" id="GO:0016020">
    <property type="term" value="C:membrane"/>
    <property type="evidence" value="ECO:0007669"/>
    <property type="project" value="UniProtKB-SubCell"/>
</dbReference>
<dbReference type="GO" id="GO:0004497">
    <property type="term" value="F:monooxygenase activity"/>
    <property type="evidence" value="ECO:0007669"/>
    <property type="project" value="InterPro"/>
</dbReference>
<dbReference type="PANTHER" id="PTHR47947:SF26">
    <property type="entry name" value="CYTOCHROME P450"/>
    <property type="match status" value="1"/>
</dbReference>
<dbReference type="GO" id="GO:0005506">
    <property type="term" value="F:iron ion binding"/>
    <property type="evidence" value="ECO:0007669"/>
    <property type="project" value="InterPro"/>
</dbReference>
<keyword evidence="6" id="KW-0479">Metal-binding</keyword>
<feature type="transmembrane region" description="Helical" evidence="11">
    <location>
        <begin position="12"/>
        <end position="33"/>
    </location>
</feature>
<evidence type="ECO:0000256" key="6">
    <source>
        <dbReference type="ARBA" id="ARBA00022723"/>
    </source>
</evidence>
<keyword evidence="10 11" id="KW-0472">Membrane</keyword>
<name>A0AAD4XVF1_9MAGN</name>
<comment type="cofactor">
    <cofactor evidence="1">
        <name>heme</name>
        <dbReference type="ChEBI" id="CHEBI:30413"/>
    </cofactor>
</comment>
<dbReference type="PANTHER" id="PTHR47947">
    <property type="entry name" value="CYTOCHROME P450 82C3-RELATED"/>
    <property type="match status" value="1"/>
</dbReference>
<evidence type="ECO:0000256" key="2">
    <source>
        <dbReference type="ARBA" id="ARBA00004167"/>
    </source>
</evidence>
<proteinExistence type="predicted"/>
<dbReference type="InterPro" id="IPR036396">
    <property type="entry name" value="Cyt_P450_sf"/>
</dbReference>